<keyword evidence="2" id="KW-1185">Reference proteome</keyword>
<dbReference type="AlphaFoldDB" id="A0AAJ7SB41"/>
<accession>A0AAJ7SB41</accession>
<evidence type="ECO:0000313" key="3">
    <source>
        <dbReference type="RefSeq" id="XP_026674192.1"/>
    </source>
</evidence>
<feature type="region of interest" description="Disordered" evidence="1">
    <location>
        <begin position="355"/>
        <end position="376"/>
    </location>
</feature>
<evidence type="ECO:0000313" key="2">
    <source>
        <dbReference type="Proteomes" id="UP000694925"/>
    </source>
</evidence>
<gene>
    <name evidence="3" type="primary">LOC113465057</name>
</gene>
<protein>
    <submittedName>
        <fullName evidence="3">Uncharacterized protein LOC113465057</fullName>
    </submittedName>
</protein>
<dbReference type="Proteomes" id="UP000694925">
    <property type="component" value="Unplaced"/>
</dbReference>
<reference evidence="3" key="1">
    <citation type="submission" date="2025-08" db="UniProtKB">
        <authorList>
            <consortium name="RefSeq"/>
        </authorList>
    </citation>
    <scope>IDENTIFICATION</scope>
    <source>
        <tissue evidence="3">Whole body</tissue>
    </source>
</reference>
<proteinExistence type="predicted"/>
<evidence type="ECO:0000256" key="1">
    <source>
        <dbReference type="SAM" id="MobiDB-lite"/>
    </source>
</evidence>
<dbReference type="RefSeq" id="XP_026674192.1">
    <property type="nucleotide sequence ID" value="XM_026818391.1"/>
</dbReference>
<name>A0AAJ7SB41_9HYME</name>
<dbReference type="KEGG" id="ccal:113465057"/>
<dbReference type="GeneID" id="113465057"/>
<sequence>MDVSKTRPKYKQYTCLCFSVMGQRRFRVSMGVLIATPEAGDASVNVVPQMKKNTSKNFVAAIPERNDGFTACNHGNDSFDSINKDAYDHLLLMKNSSFDTMSNSSIHDSCLFPYYRSNKSDSNSDAVLVKDVGVSCTLLNIPWPEDFSRSLFPQSKNLVKHLKEEYDDLSNITHKITAYTKDILGQLSKRDERKQQLLKDLTGTNHAAASQYVDGGGNLCLKLRFLSNAGTQCEKDLLSNRNDTKRLRNKHSRNQMIDKTDLLCDEHILSKYEKYVQTIINQTSAGTNTSTSSNTSLYNFLTMRKRRMADVLTNTKSTRFSEKCPKYSSRKSSKSTLNKQNSVVLTNWSEISKKQGKHNKLSIGSKESQQMANAKNKKIQDDYIKKMNNLPNTKFHTVNIRVVKQKNTRKKHV</sequence>
<organism evidence="2 3">
    <name type="scientific">Ceratina calcarata</name>
    <dbReference type="NCBI Taxonomy" id="156304"/>
    <lineage>
        <taxon>Eukaryota</taxon>
        <taxon>Metazoa</taxon>
        <taxon>Ecdysozoa</taxon>
        <taxon>Arthropoda</taxon>
        <taxon>Hexapoda</taxon>
        <taxon>Insecta</taxon>
        <taxon>Pterygota</taxon>
        <taxon>Neoptera</taxon>
        <taxon>Endopterygota</taxon>
        <taxon>Hymenoptera</taxon>
        <taxon>Apocrita</taxon>
        <taxon>Aculeata</taxon>
        <taxon>Apoidea</taxon>
        <taxon>Anthophila</taxon>
        <taxon>Apidae</taxon>
        <taxon>Ceratina</taxon>
        <taxon>Zadontomerus</taxon>
    </lineage>
</organism>